<evidence type="ECO:0000256" key="2">
    <source>
        <dbReference type="ARBA" id="ARBA00022692"/>
    </source>
</evidence>
<feature type="transmembrane region" description="Helical" evidence="6">
    <location>
        <begin position="418"/>
        <end position="440"/>
    </location>
</feature>
<proteinExistence type="predicted"/>
<feature type="transmembrane region" description="Helical" evidence="6">
    <location>
        <begin position="188"/>
        <end position="206"/>
    </location>
</feature>
<keyword evidence="2 6" id="KW-0812">Transmembrane</keyword>
<keyword evidence="3 6" id="KW-1133">Transmembrane helix</keyword>
<dbReference type="GO" id="GO:0016020">
    <property type="term" value="C:membrane"/>
    <property type="evidence" value="ECO:0007669"/>
    <property type="project" value="UniProtKB-SubCell"/>
</dbReference>
<sequence length="724" mass="77875">MITTCTVERYSRGGRTVRSGGGSAVAAEVLRIARHALTLSHVGVGDVSKRILLGRKLRSAQLGETLLPKRVAFPVFASDALSSVAYAPDEIFIILALAGVAFYSLSLWVALAVAAVMAVVVASYRQNVHAYPSGGGDYEIATANLGPRAGVAVGSALIVDYVLVVAVSLSSAAQYVASAADFFADHRVVVAVALVVFLTLMNLRGVRESGTSFAIPAYAFMVALIGTCLWGGYRALVGDLPDAESAALDILPAEGYEGTLTTLALVFLVARAFSSGCAALTGVEAISNGVPAFKRPKARNAATTLFLLGMVAVTLMLGVVSLANAMNVKYVDPHDLDRLVRSDGTSVGDDYHQDTLIAQIAHGVFDGFPPGFYFVVIATGVILVLASNTAFNGFPVLGSILAKDGFLPRQLAARGDRLTYSNGIIILAAMATALIIAFEAEVTRLIQLYIVGVFVSFTLSQLGMVRHWTRHLASERDAAERRRMQRARMINGTGFAMTAAVLLVVLITKFLAGAWLTVLAMGAFIALMAAIKRHYDHVAIEIAADESDKALPTRVHAIVLVSKLHKPTLRALAFAKATRPNSLEGVYVSVDNAETARLMEEWDDRNLGVPLKILHSPYREVVKPIVEYASAIRGANPRAVVAVYIPEYVVGRWWEQLLHNQTALRLKGRLLFTPGVMVTSVPYQLRSSEIAREREAREEARGYRGDLRQGRVREGGGDRDRQVQ</sequence>
<feature type="region of interest" description="Disordered" evidence="5">
    <location>
        <begin position="695"/>
        <end position="724"/>
    </location>
</feature>
<protein>
    <submittedName>
        <fullName evidence="7">DNA-binding protein</fullName>
    </submittedName>
</protein>
<evidence type="ECO:0000313" key="8">
    <source>
        <dbReference type="Proteomes" id="UP000245507"/>
    </source>
</evidence>
<dbReference type="InterPro" id="IPR053153">
    <property type="entry name" value="APC_K+_Transporter"/>
</dbReference>
<dbReference type="EMBL" id="QGDD01000002">
    <property type="protein sequence ID" value="PWN04037.1"/>
    <property type="molecule type" value="Genomic_DNA"/>
</dbReference>
<feature type="transmembrane region" description="Helical" evidence="6">
    <location>
        <begin position="260"/>
        <end position="283"/>
    </location>
</feature>
<feature type="transmembrane region" description="Helical" evidence="6">
    <location>
        <begin position="446"/>
        <end position="468"/>
    </location>
</feature>
<feature type="transmembrane region" description="Helical" evidence="6">
    <location>
        <begin position="304"/>
        <end position="326"/>
    </location>
</feature>
<feature type="transmembrane region" description="Helical" evidence="6">
    <location>
        <begin position="372"/>
        <end position="397"/>
    </location>
</feature>
<accession>A0A316THL5</accession>
<dbReference type="Proteomes" id="UP000245507">
    <property type="component" value="Unassembled WGS sequence"/>
</dbReference>
<feature type="transmembrane region" description="Helical" evidence="6">
    <location>
        <begin position="213"/>
        <end position="233"/>
    </location>
</feature>
<evidence type="ECO:0000256" key="4">
    <source>
        <dbReference type="ARBA" id="ARBA00023136"/>
    </source>
</evidence>
<comment type="subcellular location">
    <subcellularLocation>
        <location evidence="1">Membrane</location>
        <topology evidence="1">Multi-pass membrane protein</topology>
    </subcellularLocation>
</comment>
<evidence type="ECO:0000256" key="6">
    <source>
        <dbReference type="SAM" id="Phobius"/>
    </source>
</evidence>
<organism evidence="7 8">
    <name type="scientific">Nocardioides silvaticus</name>
    <dbReference type="NCBI Taxonomy" id="2201891"/>
    <lineage>
        <taxon>Bacteria</taxon>
        <taxon>Bacillati</taxon>
        <taxon>Actinomycetota</taxon>
        <taxon>Actinomycetes</taxon>
        <taxon>Propionibacteriales</taxon>
        <taxon>Nocardioidaceae</taxon>
        <taxon>Nocardioides</taxon>
    </lineage>
</organism>
<dbReference type="PANTHER" id="PTHR47704">
    <property type="entry name" value="POTASSIUM TRANSPORTER KIMA"/>
    <property type="match status" value="1"/>
</dbReference>
<evidence type="ECO:0000313" key="7">
    <source>
        <dbReference type="EMBL" id="PWN04037.1"/>
    </source>
</evidence>
<feature type="transmembrane region" description="Helical" evidence="6">
    <location>
        <begin position="145"/>
        <end position="168"/>
    </location>
</feature>
<reference evidence="7 8" key="1">
    <citation type="submission" date="2018-05" db="EMBL/GenBank/DDBJ databases">
        <title>Nocardioides silvaticus genome.</title>
        <authorList>
            <person name="Li C."/>
            <person name="Wang G."/>
        </authorList>
    </citation>
    <scope>NUCLEOTIDE SEQUENCE [LARGE SCALE GENOMIC DNA]</scope>
    <source>
        <strain evidence="7 8">CCTCC AB 2018079</strain>
    </source>
</reference>
<evidence type="ECO:0000256" key="3">
    <source>
        <dbReference type="ARBA" id="ARBA00022989"/>
    </source>
</evidence>
<gene>
    <name evidence="7" type="ORF">DJ010_06120</name>
</gene>
<dbReference type="AlphaFoldDB" id="A0A316THL5"/>
<keyword evidence="7" id="KW-0238">DNA-binding</keyword>
<dbReference type="InterPro" id="IPR002293">
    <property type="entry name" value="AA/rel_permease1"/>
</dbReference>
<dbReference type="Gene3D" id="1.20.1740.10">
    <property type="entry name" value="Amino acid/polyamine transporter I"/>
    <property type="match status" value="1"/>
</dbReference>
<dbReference type="PANTHER" id="PTHR47704:SF1">
    <property type="entry name" value="POTASSIUM TRANSPORTER KIMA"/>
    <property type="match status" value="1"/>
</dbReference>
<feature type="transmembrane region" description="Helical" evidence="6">
    <location>
        <begin position="489"/>
        <end position="507"/>
    </location>
</feature>
<name>A0A316THL5_9ACTN</name>
<evidence type="ECO:0000256" key="5">
    <source>
        <dbReference type="SAM" id="MobiDB-lite"/>
    </source>
</evidence>
<dbReference type="Pfam" id="PF13520">
    <property type="entry name" value="AA_permease_2"/>
    <property type="match status" value="1"/>
</dbReference>
<comment type="caution">
    <text evidence="7">The sequence shown here is derived from an EMBL/GenBank/DDBJ whole genome shotgun (WGS) entry which is preliminary data.</text>
</comment>
<dbReference type="GO" id="GO:0003677">
    <property type="term" value="F:DNA binding"/>
    <property type="evidence" value="ECO:0007669"/>
    <property type="project" value="UniProtKB-KW"/>
</dbReference>
<feature type="transmembrane region" description="Helical" evidence="6">
    <location>
        <begin position="91"/>
        <end position="124"/>
    </location>
</feature>
<feature type="transmembrane region" description="Helical" evidence="6">
    <location>
        <begin position="513"/>
        <end position="531"/>
    </location>
</feature>
<evidence type="ECO:0000256" key="1">
    <source>
        <dbReference type="ARBA" id="ARBA00004141"/>
    </source>
</evidence>
<keyword evidence="8" id="KW-1185">Reference proteome</keyword>
<keyword evidence="4 6" id="KW-0472">Membrane</keyword>
<dbReference type="OrthoDB" id="9759676at2"/>
<dbReference type="GO" id="GO:0022857">
    <property type="term" value="F:transmembrane transporter activity"/>
    <property type="evidence" value="ECO:0007669"/>
    <property type="project" value="InterPro"/>
</dbReference>